<dbReference type="CDD" id="cd02869">
    <property type="entry name" value="PseudoU_synth_RluA_like"/>
    <property type="match status" value="1"/>
</dbReference>
<comment type="similarity">
    <text evidence="2">Belongs to the pseudouridine synthase RluA family.</text>
</comment>
<dbReference type="SUPFAM" id="SSF55120">
    <property type="entry name" value="Pseudouridine synthase"/>
    <property type="match status" value="1"/>
</dbReference>
<protein>
    <recommendedName>
        <fullName evidence="3">RNA pseudouridylate synthase</fullName>
    </recommendedName>
    <alternativeName>
        <fullName evidence="4">RNA-uridine isomerase</fullName>
    </alternativeName>
</protein>
<evidence type="ECO:0000256" key="4">
    <source>
        <dbReference type="ARBA" id="ARBA00033164"/>
    </source>
</evidence>
<evidence type="ECO:0000313" key="7">
    <source>
        <dbReference type="Proteomes" id="UP000290365"/>
    </source>
</evidence>
<dbReference type="EMBL" id="CP035758">
    <property type="protein sequence ID" value="QBD83214.1"/>
    <property type="molecule type" value="Genomic_DNA"/>
</dbReference>
<dbReference type="AlphaFoldDB" id="A0A4P6K4S5"/>
<feature type="domain" description="Pseudouridine synthase RsuA/RluA-like" evidence="5">
    <location>
        <begin position="63"/>
        <end position="285"/>
    </location>
</feature>
<dbReference type="GO" id="GO:0140098">
    <property type="term" value="F:catalytic activity, acting on RNA"/>
    <property type="evidence" value="ECO:0007669"/>
    <property type="project" value="UniProtKB-ARBA"/>
</dbReference>
<evidence type="ECO:0000259" key="5">
    <source>
        <dbReference type="Pfam" id="PF00849"/>
    </source>
</evidence>
<dbReference type="GO" id="GO:0000455">
    <property type="term" value="P:enzyme-directed rRNA pseudouridine synthesis"/>
    <property type="evidence" value="ECO:0007669"/>
    <property type="project" value="TreeGrafter"/>
</dbReference>
<sequence length="354" mass="40264">METFTIFGAHFSKYRAASMGVGCINDTTCYNRERMSSENLKLCTETIAMQTTDIFTVIYQDHYLLVVNKPAGLVIHPTYKHADGTMWDALLVYLEQQGGDDWQPPALPDEPDWKLAPPHIREMLRERRQEKQWKEDGLLPRPCLLHRLDKDTSGVVALARTERARHHVARQFHTHTIIKRYLAVVQQGAPSWAKPHQSFTVSRLKDDGTLSLLAADNLHLSAQTEFVLDGPLWRDPVDRRRCIIDPTGQQATTIFRVLATKDDFALLEVRPLTGRTHQIRAHLAAAGYAIVGDKVYAPEPVPETPAASLTRQFLHAHSLELQRYPDNKSCRFVAPLADDLAIWLERYIPEPKPL</sequence>
<name>A0A4P6K4S5_KTERU</name>
<evidence type="ECO:0000256" key="1">
    <source>
        <dbReference type="ARBA" id="ARBA00000073"/>
    </source>
</evidence>
<reference evidence="6 7" key="1">
    <citation type="submission" date="2019-01" db="EMBL/GenBank/DDBJ databases">
        <title>Ktedonosporobacter rubrisoli SCAWS-G2.</title>
        <authorList>
            <person name="Huang Y."/>
            <person name="Yan B."/>
        </authorList>
    </citation>
    <scope>NUCLEOTIDE SEQUENCE [LARGE SCALE GENOMIC DNA]</scope>
    <source>
        <strain evidence="6 7">SCAWS-G2</strain>
    </source>
</reference>
<dbReference type="KEGG" id="kbs:EPA93_47540"/>
<dbReference type="InterPro" id="IPR020103">
    <property type="entry name" value="PsdUridine_synth_cat_dom_sf"/>
</dbReference>
<gene>
    <name evidence="6" type="ORF">EPA93_47540</name>
</gene>
<dbReference type="InterPro" id="IPR006145">
    <property type="entry name" value="PsdUridine_synth_RsuA/RluA"/>
</dbReference>
<dbReference type="GO" id="GO:0003723">
    <property type="term" value="F:RNA binding"/>
    <property type="evidence" value="ECO:0007669"/>
    <property type="project" value="InterPro"/>
</dbReference>
<accession>A0A4P6K4S5</accession>
<organism evidence="6 7">
    <name type="scientific">Ktedonosporobacter rubrisoli</name>
    <dbReference type="NCBI Taxonomy" id="2509675"/>
    <lineage>
        <taxon>Bacteria</taxon>
        <taxon>Bacillati</taxon>
        <taxon>Chloroflexota</taxon>
        <taxon>Ktedonobacteria</taxon>
        <taxon>Ktedonobacterales</taxon>
        <taxon>Ktedonosporobacteraceae</taxon>
        <taxon>Ktedonosporobacter</taxon>
    </lineage>
</organism>
<dbReference type="Pfam" id="PF00849">
    <property type="entry name" value="PseudoU_synth_2"/>
    <property type="match status" value="1"/>
</dbReference>
<comment type="catalytic activity">
    <reaction evidence="1">
        <text>a uridine in RNA = a pseudouridine in RNA</text>
        <dbReference type="Rhea" id="RHEA:48348"/>
        <dbReference type="Rhea" id="RHEA-COMP:12068"/>
        <dbReference type="Rhea" id="RHEA-COMP:12069"/>
        <dbReference type="ChEBI" id="CHEBI:65314"/>
        <dbReference type="ChEBI" id="CHEBI:65315"/>
    </reaction>
</comment>
<proteinExistence type="inferred from homology"/>
<dbReference type="Gene3D" id="3.30.2350.10">
    <property type="entry name" value="Pseudouridine synthase"/>
    <property type="match status" value="1"/>
</dbReference>
<dbReference type="InterPro" id="IPR050188">
    <property type="entry name" value="RluA_PseudoU_synthase"/>
</dbReference>
<evidence type="ECO:0000256" key="3">
    <source>
        <dbReference type="ARBA" id="ARBA00031870"/>
    </source>
</evidence>
<dbReference type="OrthoDB" id="9773999at2"/>
<evidence type="ECO:0000313" key="6">
    <source>
        <dbReference type="EMBL" id="QBD83214.1"/>
    </source>
</evidence>
<evidence type="ECO:0000256" key="2">
    <source>
        <dbReference type="ARBA" id="ARBA00010876"/>
    </source>
</evidence>
<dbReference type="PANTHER" id="PTHR21600:SF44">
    <property type="entry name" value="RIBOSOMAL LARGE SUBUNIT PSEUDOURIDINE SYNTHASE D"/>
    <property type="match status" value="1"/>
</dbReference>
<dbReference type="GO" id="GO:0009982">
    <property type="term" value="F:pseudouridine synthase activity"/>
    <property type="evidence" value="ECO:0007669"/>
    <property type="project" value="InterPro"/>
</dbReference>
<keyword evidence="7" id="KW-1185">Reference proteome</keyword>
<dbReference type="Proteomes" id="UP000290365">
    <property type="component" value="Chromosome"/>
</dbReference>
<dbReference type="PANTHER" id="PTHR21600">
    <property type="entry name" value="MITOCHONDRIAL RNA PSEUDOURIDINE SYNTHASE"/>
    <property type="match status" value="1"/>
</dbReference>